<accession>A0A0A7EGW9</accession>
<sequence>MKRVNGFFSNKSNRFFLFVISLVFISGLLTGFSINFDIFNFQFEQGEKFKIVLSLFVFGLSLITLWLNKKVTDSRTKKEKLTDKAELLLYHNNIIRNEFRLIGKKETPDDYRENINEVFGSLNYLRVITKLYFNDIELLEQINTLSELVMNYNGLRIDNYHKKQLKSDNNGPENIDHDYSVIELRGDISIAQKVLDHKINKIASKYGLFNL</sequence>
<organism evidence="2 3">
    <name type="scientific">Pseudoalteromonas piratica</name>
    <dbReference type="NCBI Taxonomy" id="1348114"/>
    <lineage>
        <taxon>Bacteria</taxon>
        <taxon>Pseudomonadati</taxon>
        <taxon>Pseudomonadota</taxon>
        <taxon>Gammaproteobacteria</taxon>
        <taxon>Alteromonadales</taxon>
        <taxon>Pseudoalteromonadaceae</taxon>
        <taxon>Pseudoalteromonas</taxon>
    </lineage>
</organism>
<keyword evidence="1" id="KW-1133">Transmembrane helix</keyword>
<name>A0A0A7EGW9_9GAMM</name>
<reference evidence="2 3" key="1">
    <citation type="submission" date="2014-11" db="EMBL/GenBank/DDBJ databases">
        <title>Complete Genome Sequence of Pseudoalteromonas sp. Strain OCN003 Isolated from Kaneohe Bay, Oahu, Hawaii.</title>
        <authorList>
            <person name="Beurmann S."/>
            <person name="Videau P."/>
            <person name="Ushijima B."/>
            <person name="Smith A.M."/>
            <person name="Aeby G.S."/>
            <person name="Callahan S.M."/>
            <person name="Belcaid M."/>
        </authorList>
    </citation>
    <scope>NUCLEOTIDE SEQUENCE [LARGE SCALE GENOMIC DNA]</scope>
    <source>
        <strain evidence="2 3">OCN003</strain>
    </source>
</reference>
<proteinExistence type="predicted"/>
<keyword evidence="1" id="KW-0812">Transmembrane</keyword>
<dbReference type="STRING" id="1348114.OM33_08620"/>
<dbReference type="HOGENOM" id="CLU_1304036_0_0_6"/>
<keyword evidence="3" id="KW-1185">Reference proteome</keyword>
<gene>
    <name evidence="2" type="ORF">OM33_08620</name>
</gene>
<dbReference type="KEGG" id="pseo:OM33_08620"/>
<feature type="transmembrane region" description="Helical" evidence="1">
    <location>
        <begin position="51"/>
        <end position="68"/>
    </location>
</feature>
<keyword evidence="1" id="KW-0472">Membrane</keyword>
<protein>
    <submittedName>
        <fullName evidence="2">Uncharacterized protein</fullName>
    </submittedName>
</protein>
<feature type="transmembrane region" description="Helical" evidence="1">
    <location>
        <begin position="15"/>
        <end position="39"/>
    </location>
</feature>
<dbReference type="RefSeq" id="WP_038640895.1">
    <property type="nucleotide sequence ID" value="NZ_CP009888.1"/>
</dbReference>
<dbReference type="AlphaFoldDB" id="A0A0A7EGW9"/>
<evidence type="ECO:0000313" key="2">
    <source>
        <dbReference type="EMBL" id="AIY65217.1"/>
    </source>
</evidence>
<evidence type="ECO:0000256" key="1">
    <source>
        <dbReference type="SAM" id="Phobius"/>
    </source>
</evidence>
<dbReference type="Proteomes" id="UP000030341">
    <property type="component" value="Chromosome 1"/>
</dbReference>
<dbReference type="EMBL" id="CP009888">
    <property type="protein sequence ID" value="AIY65217.1"/>
    <property type="molecule type" value="Genomic_DNA"/>
</dbReference>
<evidence type="ECO:0000313" key="3">
    <source>
        <dbReference type="Proteomes" id="UP000030341"/>
    </source>
</evidence>